<sequence>MKSIYKELFTAELNLSSARALLENEIKNNVRLPQCSFNPDVLYVGQHSNLALAKRAHKRDYGISFHRGLNLNAILALLEQGNNYDVSNQTSHVDVIMMPPSNANCEVTDEDSGDEDQVRSSNLFRS</sequence>
<gene>
    <name evidence="2" type="ORF">HHI36_005360</name>
</gene>
<dbReference type="EMBL" id="JABFTP020000144">
    <property type="protein sequence ID" value="KAL3282165.1"/>
    <property type="molecule type" value="Genomic_DNA"/>
</dbReference>
<accession>A0ABD2NU35</accession>
<evidence type="ECO:0000256" key="1">
    <source>
        <dbReference type="SAM" id="MobiDB-lite"/>
    </source>
</evidence>
<dbReference type="AlphaFoldDB" id="A0ABD2NU35"/>
<keyword evidence="3" id="KW-1185">Reference proteome</keyword>
<name>A0ABD2NU35_9CUCU</name>
<evidence type="ECO:0000313" key="3">
    <source>
        <dbReference type="Proteomes" id="UP001516400"/>
    </source>
</evidence>
<organism evidence="2 3">
    <name type="scientific">Cryptolaemus montrouzieri</name>
    <dbReference type="NCBI Taxonomy" id="559131"/>
    <lineage>
        <taxon>Eukaryota</taxon>
        <taxon>Metazoa</taxon>
        <taxon>Ecdysozoa</taxon>
        <taxon>Arthropoda</taxon>
        <taxon>Hexapoda</taxon>
        <taxon>Insecta</taxon>
        <taxon>Pterygota</taxon>
        <taxon>Neoptera</taxon>
        <taxon>Endopterygota</taxon>
        <taxon>Coleoptera</taxon>
        <taxon>Polyphaga</taxon>
        <taxon>Cucujiformia</taxon>
        <taxon>Coccinelloidea</taxon>
        <taxon>Coccinellidae</taxon>
        <taxon>Scymninae</taxon>
        <taxon>Scymnini</taxon>
        <taxon>Cryptolaemus</taxon>
    </lineage>
</organism>
<proteinExistence type="predicted"/>
<protein>
    <submittedName>
        <fullName evidence="2">Uncharacterized protein</fullName>
    </submittedName>
</protein>
<comment type="caution">
    <text evidence="2">The sequence shown here is derived from an EMBL/GenBank/DDBJ whole genome shotgun (WGS) entry which is preliminary data.</text>
</comment>
<reference evidence="2 3" key="1">
    <citation type="journal article" date="2021" name="BMC Biol.">
        <title>Horizontally acquired antibacterial genes associated with adaptive radiation of ladybird beetles.</title>
        <authorList>
            <person name="Li H.S."/>
            <person name="Tang X.F."/>
            <person name="Huang Y.H."/>
            <person name="Xu Z.Y."/>
            <person name="Chen M.L."/>
            <person name="Du X.Y."/>
            <person name="Qiu B.Y."/>
            <person name="Chen P.T."/>
            <person name="Zhang W."/>
            <person name="Slipinski A."/>
            <person name="Escalona H.E."/>
            <person name="Waterhouse R.M."/>
            <person name="Zwick A."/>
            <person name="Pang H."/>
        </authorList>
    </citation>
    <scope>NUCLEOTIDE SEQUENCE [LARGE SCALE GENOMIC DNA]</scope>
    <source>
        <strain evidence="2">SYSU2018</strain>
    </source>
</reference>
<evidence type="ECO:0000313" key="2">
    <source>
        <dbReference type="EMBL" id="KAL3282165.1"/>
    </source>
</evidence>
<feature type="region of interest" description="Disordered" evidence="1">
    <location>
        <begin position="102"/>
        <end position="126"/>
    </location>
</feature>
<dbReference type="Proteomes" id="UP001516400">
    <property type="component" value="Unassembled WGS sequence"/>
</dbReference>